<proteinExistence type="predicted"/>
<dbReference type="EMBL" id="JPGG01000012">
    <property type="protein sequence ID" value="KGC20359.1"/>
    <property type="molecule type" value="Genomic_DNA"/>
</dbReference>
<protein>
    <recommendedName>
        <fullName evidence="3">DUF4760 domain-containing protein</fullName>
    </recommendedName>
</protein>
<comment type="caution">
    <text evidence="1">The sequence shown here is derived from an EMBL/GenBank/DDBJ whole genome shotgun (WGS) entry which is preliminary data.</text>
</comment>
<dbReference type="AlphaFoldDB" id="A0AAW3FBQ8"/>
<evidence type="ECO:0000313" key="2">
    <source>
        <dbReference type="Proteomes" id="UP000029590"/>
    </source>
</evidence>
<name>A0AAW3FBQ8_BURGA</name>
<evidence type="ECO:0008006" key="3">
    <source>
        <dbReference type="Google" id="ProtNLM"/>
    </source>
</evidence>
<evidence type="ECO:0000313" key="1">
    <source>
        <dbReference type="EMBL" id="KGC20359.1"/>
    </source>
</evidence>
<dbReference type="RefSeq" id="WP_036057648.1">
    <property type="nucleotide sequence ID" value="NZ_CADEYU010000027.1"/>
</dbReference>
<organism evidence="1 2">
    <name type="scientific">Burkholderia gladioli</name>
    <name type="common">Pseudomonas marginata</name>
    <name type="synonym">Phytomonas marginata</name>
    <dbReference type="NCBI Taxonomy" id="28095"/>
    <lineage>
        <taxon>Bacteria</taxon>
        <taxon>Pseudomonadati</taxon>
        <taxon>Pseudomonadota</taxon>
        <taxon>Betaproteobacteria</taxon>
        <taxon>Burkholderiales</taxon>
        <taxon>Burkholderiaceae</taxon>
        <taxon>Burkholderia</taxon>
    </lineage>
</organism>
<gene>
    <name evidence="1" type="ORF">DM48_8000</name>
</gene>
<sequence length="242" mass="26851">MAADAQSVNWWTVVASSAVIGAVVNNGISLWTRHRDRQREAAATRERQAYARLDVAHALEAFVQRASAYLLALHAALAVESVGQGDAFKHLDQMRLAFEFEPEPVWTDLPIQLVAEVRELSVAFAVSYEGIRAVFAGQIRNAGFYELEAQQTMYYGSLAAELANRIRRDICVAPSALAVDHMTYFDRGIDAARQEYLRTPEDVIMLPALEARFRRELAALPPSDEERLPHEVSAAVAAGRAR</sequence>
<dbReference type="Proteomes" id="UP000029590">
    <property type="component" value="Unassembled WGS sequence"/>
</dbReference>
<reference evidence="1 2" key="1">
    <citation type="submission" date="2014-04" db="EMBL/GenBank/DDBJ databases">
        <authorList>
            <person name="Bishop-Lilly K.A."/>
            <person name="Broomall S.M."/>
            <person name="Chain P.S."/>
            <person name="Chertkov O."/>
            <person name="Coyne S.R."/>
            <person name="Daligault H.E."/>
            <person name="Davenport K.W."/>
            <person name="Erkkila T."/>
            <person name="Frey K.G."/>
            <person name="Gibbons H.S."/>
            <person name="Gu W."/>
            <person name="Jaissle J."/>
            <person name="Johnson S.L."/>
            <person name="Koroleva G.I."/>
            <person name="Ladner J.T."/>
            <person name="Lo C.-C."/>
            <person name="Minogue T.D."/>
            <person name="Munk C."/>
            <person name="Palacios G.F."/>
            <person name="Redden C.L."/>
            <person name="Rosenzweig C.N."/>
            <person name="Scholz M.B."/>
            <person name="Teshima H."/>
            <person name="Xu Y."/>
        </authorList>
    </citation>
    <scope>NUCLEOTIDE SEQUENCE [LARGE SCALE GENOMIC DNA]</scope>
    <source>
        <strain evidence="2">gladioli</strain>
    </source>
</reference>
<accession>A0AAW3FBQ8</accession>